<dbReference type="InterPro" id="IPR027417">
    <property type="entry name" value="P-loop_NTPase"/>
</dbReference>
<dbReference type="SMART" id="SM00382">
    <property type="entry name" value="AAA"/>
    <property type="match status" value="1"/>
</dbReference>
<keyword evidence="3" id="KW-0547">Nucleotide-binding</keyword>
<comment type="similarity">
    <text evidence="1">Belongs to the ABC transporter superfamily.</text>
</comment>
<dbReference type="PANTHER" id="PTHR43820">
    <property type="entry name" value="HIGH-AFFINITY BRANCHED-CHAIN AMINO ACID TRANSPORT ATP-BINDING PROTEIN LIVF"/>
    <property type="match status" value="1"/>
</dbReference>
<evidence type="ECO:0000256" key="5">
    <source>
        <dbReference type="ARBA" id="ARBA00022970"/>
    </source>
</evidence>
<dbReference type="EMBL" id="VIGH01000005">
    <property type="protein sequence ID" value="TQF68658.1"/>
    <property type="molecule type" value="Genomic_DNA"/>
</dbReference>
<dbReference type="GO" id="GO:0005524">
    <property type="term" value="F:ATP binding"/>
    <property type="evidence" value="ECO:0007669"/>
    <property type="project" value="UniProtKB-KW"/>
</dbReference>
<dbReference type="GO" id="GO:0015807">
    <property type="term" value="P:L-amino acid transport"/>
    <property type="evidence" value="ECO:0007669"/>
    <property type="project" value="TreeGrafter"/>
</dbReference>
<comment type="caution">
    <text evidence="7">The sequence shown here is derived from an EMBL/GenBank/DDBJ whole genome shotgun (WGS) entry which is preliminary data.</text>
</comment>
<reference evidence="7 8" key="1">
    <citation type="submission" date="2019-06" db="EMBL/GenBank/DDBJ databases">
        <title>Rhodococcus spaelei sp. nov., isolated from a cave.</title>
        <authorList>
            <person name="Lee S.D."/>
        </authorList>
    </citation>
    <scope>NUCLEOTIDE SEQUENCE [LARGE SCALE GENOMIC DNA]</scope>
    <source>
        <strain evidence="7 8">C9-5</strain>
    </source>
</reference>
<name>A0A541B8R7_9NOCA</name>
<dbReference type="RefSeq" id="WP_142099827.1">
    <property type="nucleotide sequence ID" value="NZ_VIGH01000005.1"/>
</dbReference>
<evidence type="ECO:0000313" key="7">
    <source>
        <dbReference type="EMBL" id="TQF68658.1"/>
    </source>
</evidence>
<evidence type="ECO:0000256" key="3">
    <source>
        <dbReference type="ARBA" id="ARBA00022741"/>
    </source>
</evidence>
<dbReference type="PANTHER" id="PTHR43820:SF4">
    <property type="entry name" value="HIGH-AFFINITY BRANCHED-CHAIN AMINO ACID TRANSPORT ATP-BINDING PROTEIN LIVF"/>
    <property type="match status" value="1"/>
</dbReference>
<keyword evidence="4 7" id="KW-0067">ATP-binding</keyword>
<keyword evidence="8" id="KW-1185">Reference proteome</keyword>
<keyword evidence="5" id="KW-0029">Amino-acid transport</keyword>
<dbReference type="GO" id="GO:0015658">
    <property type="term" value="F:branched-chain amino acid transmembrane transporter activity"/>
    <property type="evidence" value="ECO:0007669"/>
    <property type="project" value="TreeGrafter"/>
</dbReference>
<accession>A0A541B8R7</accession>
<evidence type="ECO:0000256" key="2">
    <source>
        <dbReference type="ARBA" id="ARBA00022448"/>
    </source>
</evidence>
<dbReference type="AlphaFoldDB" id="A0A541B8R7"/>
<feature type="domain" description="ABC transporter" evidence="6">
    <location>
        <begin position="21"/>
        <end position="246"/>
    </location>
</feature>
<gene>
    <name evidence="7" type="ORF">FK531_12645</name>
</gene>
<dbReference type="GO" id="GO:0016887">
    <property type="term" value="F:ATP hydrolysis activity"/>
    <property type="evidence" value="ECO:0007669"/>
    <property type="project" value="InterPro"/>
</dbReference>
<dbReference type="Proteomes" id="UP000316256">
    <property type="component" value="Unassembled WGS sequence"/>
</dbReference>
<protein>
    <submittedName>
        <fullName evidence="7">ABC transporter ATP-binding protein</fullName>
    </submittedName>
</protein>
<dbReference type="Gene3D" id="3.40.50.300">
    <property type="entry name" value="P-loop containing nucleotide triphosphate hydrolases"/>
    <property type="match status" value="1"/>
</dbReference>
<keyword evidence="2" id="KW-0813">Transport</keyword>
<dbReference type="CDD" id="cd03224">
    <property type="entry name" value="ABC_TM1139_LivF_branched"/>
    <property type="match status" value="1"/>
</dbReference>
<dbReference type="Pfam" id="PF00005">
    <property type="entry name" value="ABC_tran"/>
    <property type="match status" value="1"/>
</dbReference>
<sequence>MTTSVSVAESDSAATGPEPLLELSGVRSAYGAIEVLHGVDLVLHPGSVVALLGPNGGGKTTALKVCSGLQPVTAGEFRLAGRVVNGADASQLARLGVCSIPEGRGVFPNLTVRENLWVATGTGHSLDELESAAYQRFPRLGERRSQLAGSMSGGEQQMLALSRALGTAPTVLLLDELSMGLAPRVVTEMYDIVGQLAAEGLSILVAEQFARAVLPIATSAALMLQGRVVRSGDPQEIDRELSTSYLGG</sequence>
<evidence type="ECO:0000256" key="4">
    <source>
        <dbReference type="ARBA" id="ARBA00022840"/>
    </source>
</evidence>
<evidence type="ECO:0000259" key="6">
    <source>
        <dbReference type="PROSITE" id="PS50893"/>
    </source>
</evidence>
<dbReference type="InterPro" id="IPR003593">
    <property type="entry name" value="AAA+_ATPase"/>
</dbReference>
<evidence type="ECO:0000313" key="8">
    <source>
        <dbReference type="Proteomes" id="UP000316256"/>
    </source>
</evidence>
<dbReference type="OrthoDB" id="5179231at2"/>
<dbReference type="PROSITE" id="PS50893">
    <property type="entry name" value="ABC_TRANSPORTER_2"/>
    <property type="match status" value="1"/>
</dbReference>
<organism evidence="7 8">
    <name type="scientific">Rhodococcus spelaei</name>
    <dbReference type="NCBI Taxonomy" id="2546320"/>
    <lineage>
        <taxon>Bacteria</taxon>
        <taxon>Bacillati</taxon>
        <taxon>Actinomycetota</taxon>
        <taxon>Actinomycetes</taxon>
        <taxon>Mycobacteriales</taxon>
        <taxon>Nocardiaceae</taxon>
        <taxon>Rhodococcus</taxon>
    </lineage>
</organism>
<proteinExistence type="inferred from homology"/>
<dbReference type="PROSITE" id="PS00211">
    <property type="entry name" value="ABC_TRANSPORTER_1"/>
    <property type="match status" value="1"/>
</dbReference>
<evidence type="ECO:0000256" key="1">
    <source>
        <dbReference type="ARBA" id="ARBA00005417"/>
    </source>
</evidence>
<dbReference type="InterPro" id="IPR052156">
    <property type="entry name" value="BCAA_Transport_ATP-bd_LivF"/>
</dbReference>
<dbReference type="SUPFAM" id="SSF52540">
    <property type="entry name" value="P-loop containing nucleoside triphosphate hydrolases"/>
    <property type="match status" value="1"/>
</dbReference>
<dbReference type="InterPro" id="IPR003439">
    <property type="entry name" value="ABC_transporter-like_ATP-bd"/>
</dbReference>
<dbReference type="InterPro" id="IPR017871">
    <property type="entry name" value="ABC_transporter-like_CS"/>
</dbReference>